<dbReference type="GO" id="GO:0008234">
    <property type="term" value="F:cysteine-type peptidase activity"/>
    <property type="evidence" value="ECO:0007669"/>
    <property type="project" value="InterPro"/>
</dbReference>
<dbReference type="InterPro" id="IPR044824">
    <property type="entry name" value="MAIN-like"/>
</dbReference>
<keyword evidence="2" id="KW-0645">Protease</keyword>
<evidence type="ECO:0000256" key="1">
    <source>
        <dbReference type="ARBA" id="ARBA00005234"/>
    </source>
</evidence>
<dbReference type="Pfam" id="PF02902">
    <property type="entry name" value="Peptidase_C48"/>
    <property type="match status" value="1"/>
</dbReference>
<gene>
    <name evidence="5" type="ORF">M0R45_030707</name>
</gene>
<evidence type="ECO:0000313" key="6">
    <source>
        <dbReference type="Proteomes" id="UP001457282"/>
    </source>
</evidence>
<dbReference type="InterPro" id="IPR038765">
    <property type="entry name" value="Papain-like_cys_pep_sf"/>
</dbReference>
<dbReference type="GO" id="GO:0006508">
    <property type="term" value="P:proteolysis"/>
    <property type="evidence" value="ECO:0007669"/>
    <property type="project" value="UniProtKB-KW"/>
</dbReference>
<protein>
    <recommendedName>
        <fullName evidence="4">Ubiquitin-like protease family profile domain-containing protein</fullName>
    </recommendedName>
</protein>
<dbReference type="PANTHER" id="PTHR46033">
    <property type="entry name" value="PROTEIN MAIN-LIKE 2"/>
    <property type="match status" value="1"/>
</dbReference>
<organism evidence="5 6">
    <name type="scientific">Rubus argutus</name>
    <name type="common">Southern blackberry</name>
    <dbReference type="NCBI Taxonomy" id="59490"/>
    <lineage>
        <taxon>Eukaryota</taxon>
        <taxon>Viridiplantae</taxon>
        <taxon>Streptophyta</taxon>
        <taxon>Embryophyta</taxon>
        <taxon>Tracheophyta</taxon>
        <taxon>Spermatophyta</taxon>
        <taxon>Magnoliopsida</taxon>
        <taxon>eudicotyledons</taxon>
        <taxon>Gunneridae</taxon>
        <taxon>Pentapetalae</taxon>
        <taxon>rosids</taxon>
        <taxon>fabids</taxon>
        <taxon>Rosales</taxon>
        <taxon>Rosaceae</taxon>
        <taxon>Rosoideae</taxon>
        <taxon>Rosoideae incertae sedis</taxon>
        <taxon>Rubus</taxon>
    </lineage>
</organism>
<dbReference type="PROSITE" id="PS50600">
    <property type="entry name" value="ULP_PROTEASE"/>
    <property type="match status" value="1"/>
</dbReference>
<dbReference type="Gene3D" id="3.40.395.10">
    <property type="entry name" value="Adenoviral Proteinase, Chain A"/>
    <property type="match status" value="1"/>
</dbReference>
<dbReference type="PANTHER" id="PTHR46033:SF8">
    <property type="entry name" value="PROTEIN MAINTENANCE OF MERISTEMS-LIKE"/>
    <property type="match status" value="1"/>
</dbReference>
<comment type="caution">
    <text evidence="5">The sequence shown here is derived from an EMBL/GenBank/DDBJ whole genome shotgun (WGS) entry which is preliminary data.</text>
</comment>
<keyword evidence="3" id="KW-0378">Hydrolase</keyword>
<proteinExistence type="inferred from homology"/>
<reference evidence="5 6" key="1">
    <citation type="journal article" date="2023" name="G3 (Bethesda)">
        <title>A chromosome-length genome assembly and annotation of blackberry (Rubus argutus, cv. 'Hillquist').</title>
        <authorList>
            <person name="Bruna T."/>
            <person name="Aryal R."/>
            <person name="Dudchenko O."/>
            <person name="Sargent D.J."/>
            <person name="Mead D."/>
            <person name="Buti M."/>
            <person name="Cavallini A."/>
            <person name="Hytonen T."/>
            <person name="Andres J."/>
            <person name="Pham M."/>
            <person name="Weisz D."/>
            <person name="Mascagni F."/>
            <person name="Usai G."/>
            <person name="Natali L."/>
            <person name="Bassil N."/>
            <person name="Fernandez G.E."/>
            <person name="Lomsadze A."/>
            <person name="Armour M."/>
            <person name="Olukolu B."/>
            <person name="Poorten T."/>
            <person name="Britton C."/>
            <person name="Davik J."/>
            <person name="Ashrafi H."/>
            <person name="Aiden E.L."/>
            <person name="Borodovsky M."/>
            <person name="Worthington M."/>
        </authorList>
    </citation>
    <scope>NUCLEOTIDE SEQUENCE [LARGE SCALE GENOMIC DNA]</scope>
    <source>
        <strain evidence="5">PI 553951</strain>
    </source>
</reference>
<evidence type="ECO:0000313" key="5">
    <source>
        <dbReference type="EMBL" id="KAK9922232.1"/>
    </source>
</evidence>
<keyword evidence="6" id="KW-1185">Reference proteome</keyword>
<sequence length="440" mass="50046">MDMIMVDNIKSGCSIQGYYATLRDLMEELSNARGYAYEKSGIGHWFLLVVHPVRRVAEIWDSCPSVESLESRSKYAKSVLIHLDHLFCMDIFNNFKQRWEFSSFTWVTPNAPRHTNAYDCGIYVIRNIQDYGKDWAREMRRQQRQSTGCARLCVNGSLQGRIGRLGAQNGEVVRIVMHNQFRLPSASSDVFVSVIALVGGQPSSLSCPAGSSPVLTFSRGLNLDSIYGFGEFVKCLVINGRRDKQLIIALAERWWDTTHTFRFDNIGELTMTPKDFSAITGVQGKTNSVNLYYMPCLKNIDEIGKFNWGGAALSCLYRNMDSLSRGKSESIGGYWRASEIWACEYLVPLTLFRSLHGEDICPRARRWLGAPDSRETRHSLENFRTTLRHITSYQVVFHPWGNDESEMPDYVKSSVATTHRRVLFQGPGGYAWYLGERVSI</sequence>
<dbReference type="InterPro" id="IPR019557">
    <property type="entry name" value="AminoTfrase-like_pln_mobile"/>
</dbReference>
<dbReference type="EMBL" id="JBEDUW010000006">
    <property type="protein sequence ID" value="KAK9922232.1"/>
    <property type="molecule type" value="Genomic_DNA"/>
</dbReference>
<feature type="domain" description="Ubiquitin-like protease family profile" evidence="4">
    <location>
        <begin position="1"/>
        <end position="131"/>
    </location>
</feature>
<dbReference type="AlphaFoldDB" id="A0AAW1WFW8"/>
<accession>A0AAW1WFW8</accession>
<dbReference type="SUPFAM" id="SSF54001">
    <property type="entry name" value="Cysteine proteinases"/>
    <property type="match status" value="1"/>
</dbReference>
<dbReference type="Proteomes" id="UP001457282">
    <property type="component" value="Unassembled WGS sequence"/>
</dbReference>
<name>A0AAW1WFW8_RUBAR</name>
<dbReference type="GO" id="GO:0010073">
    <property type="term" value="P:meristem maintenance"/>
    <property type="evidence" value="ECO:0007669"/>
    <property type="project" value="InterPro"/>
</dbReference>
<evidence type="ECO:0000256" key="3">
    <source>
        <dbReference type="ARBA" id="ARBA00022801"/>
    </source>
</evidence>
<comment type="similarity">
    <text evidence="1">Belongs to the peptidase C48 family.</text>
</comment>
<evidence type="ECO:0000259" key="4">
    <source>
        <dbReference type="PROSITE" id="PS50600"/>
    </source>
</evidence>
<dbReference type="Pfam" id="PF10536">
    <property type="entry name" value="PMD"/>
    <property type="match status" value="1"/>
</dbReference>
<evidence type="ECO:0000256" key="2">
    <source>
        <dbReference type="ARBA" id="ARBA00022670"/>
    </source>
</evidence>
<dbReference type="InterPro" id="IPR003653">
    <property type="entry name" value="Peptidase_C48_C"/>
</dbReference>